<evidence type="ECO:0000256" key="1">
    <source>
        <dbReference type="ARBA" id="ARBA00001911"/>
    </source>
</evidence>
<comment type="caution">
    <text evidence="10">The sequence shown here is derived from an EMBL/GenBank/DDBJ whole genome shotgun (WGS) entry which is preliminary data.</text>
</comment>
<dbReference type="AlphaFoldDB" id="A0A8J8W101"/>
<evidence type="ECO:0000256" key="7">
    <source>
        <dbReference type="ARBA" id="ARBA00034551"/>
    </source>
</evidence>
<comment type="cofactor">
    <cofactor evidence="1">
        <name>NAD(+)</name>
        <dbReference type="ChEBI" id="CHEBI:57540"/>
    </cofactor>
</comment>
<dbReference type="PANTHER" id="PTHR43734">
    <property type="entry name" value="PHYTOENE DESATURASE"/>
    <property type="match status" value="1"/>
</dbReference>
<dbReference type="Pfam" id="PF01593">
    <property type="entry name" value="Amino_oxidase"/>
    <property type="match status" value="1"/>
</dbReference>
<comment type="pathway">
    <text evidence="2 8">Carotenoid biosynthesis.</text>
</comment>
<dbReference type="SUPFAM" id="SSF51905">
    <property type="entry name" value="FAD/NAD(P)-binding domain"/>
    <property type="match status" value="1"/>
</dbReference>
<evidence type="ECO:0000256" key="5">
    <source>
        <dbReference type="ARBA" id="ARBA00022746"/>
    </source>
</evidence>
<name>A0A8J8W101_9EURO</name>
<dbReference type="NCBIfam" id="TIGR02734">
    <property type="entry name" value="crtI_fam"/>
    <property type="match status" value="1"/>
</dbReference>
<dbReference type="GO" id="GO:0016166">
    <property type="term" value="F:phytoene dehydrogenase activity"/>
    <property type="evidence" value="ECO:0007669"/>
    <property type="project" value="UniProtKB-ARBA"/>
</dbReference>
<accession>A0A8J8W101</accession>
<dbReference type="Gene3D" id="3.50.50.60">
    <property type="entry name" value="FAD/NAD(P)-binding domain"/>
    <property type="match status" value="2"/>
</dbReference>
<evidence type="ECO:0000313" key="10">
    <source>
        <dbReference type="EMBL" id="KAF7715186.1"/>
    </source>
</evidence>
<dbReference type="EMBL" id="WIWV01000065">
    <property type="protein sequence ID" value="KAF7715186.1"/>
    <property type="molecule type" value="Genomic_DNA"/>
</dbReference>
<dbReference type="OrthoDB" id="7777654at2759"/>
<keyword evidence="11" id="KW-1185">Reference proteome</keyword>
<dbReference type="GO" id="GO:0016117">
    <property type="term" value="P:carotenoid biosynthetic process"/>
    <property type="evidence" value="ECO:0007669"/>
    <property type="project" value="UniProtKB-KW"/>
</dbReference>
<keyword evidence="6 8" id="KW-0560">Oxidoreductase</keyword>
<evidence type="ECO:0000313" key="11">
    <source>
        <dbReference type="Proteomes" id="UP000631181"/>
    </source>
</evidence>
<reference evidence="10" key="1">
    <citation type="journal article" date="2020" name="Front. Microbiol.">
        <title>Gene regulatory networks of Penicillium echinulatum 2HH and Penicillium oxalicum 114-2 inferred by a computational biology approach.</title>
        <authorList>
            <person name="Lenz A.R."/>
            <person name="Galan-Vasquez E."/>
            <person name="Balbinot E."/>
            <person name="De Abreu F.P."/>
            <person name="De Oliveira N.S."/>
            <person name="Da Rosa L.O."/>
            <person name="De Avila E Silva S."/>
            <person name="Camassola M."/>
            <person name="Dillon A.J.P."/>
            <person name="Perez-Rueda E."/>
        </authorList>
    </citation>
    <scope>NUCLEOTIDE SEQUENCE</scope>
    <source>
        <strain evidence="10">S1M29</strain>
    </source>
</reference>
<evidence type="ECO:0000256" key="4">
    <source>
        <dbReference type="ARBA" id="ARBA00013293"/>
    </source>
</evidence>
<dbReference type="PRINTS" id="PR00419">
    <property type="entry name" value="ADXRDTASE"/>
</dbReference>
<evidence type="ECO:0000256" key="6">
    <source>
        <dbReference type="ARBA" id="ARBA00023002"/>
    </source>
</evidence>
<evidence type="ECO:0000256" key="2">
    <source>
        <dbReference type="ARBA" id="ARBA00004829"/>
    </source>
</evidence>
<dbReference type="InterPro" id="IPR036188">
    <property type="entry name" value="FAD/NAD-bd_sf"/>
</dbReference>
<proteinExistence type="inferred from homology"/>
<evidence type="ECO:0000256" key="8">
    <source>
        <dbReference type="RuleBase" id="RU362075"/>
    </source>
</evidence>
<protein>
    <recommendedName>
        <fullName evidence="4">Phytoene desaturase</fullName>
    </recommendedName>
    <alternativeName>
        <fullName evidence="7">Phytoene desaturase (3,4-didehydrolycopene-forming)</fullName>
    </alternativeName>
</protein>
<keyword evidence="5 8" id="KW-0125">Carotenoid biosynthesis</keyword>
<organism evidence="10 11">
    <name type="scientific">Penicillium ucsense</name>
    <dbReference type="NCBI Taxonomy" id="2839758"/>
    <lineage>
        <taxon>Eukaryota</taxon>
        <taxon>Fungi</taxon>
        <taxon>Dikarya</taxon>
        <taxon>Ascomycota</taxon>
        <taxon>Pezizomycotina</taxon>
        <taxon>Eurotiomycetes</taxon>
        <taxon>Eurotiomycetidae</taxon>
        <taxon>Eurotiales</taxon>
        <taxon>Aspergillaceae</taxon>
        <taxon>Penicillium</taxon>
    </lineage>
</organism>
<dbReference type="PROSITE" id="PS00982">
    <property type="entry name" value="PHYTOENE_DH"/>
    <property type="match status" value="1"/>
</dbReference>
<dbReference type="InterPro" id="IPR008150">
    <property type="entry name" value="Phytoene_DH_bac_CS"/>
</dbReference>
<dbReference type="InterPro" id="IPR014105">
    <property type="entry name" value="Carotenoid/retinoid_OxRdtase"/>
</dbReference>
<comment type="similarity">
    <text evidence="3 8">Belongs to the carotenoid/retinoid oxidoreductase family.</text>
</comment>
<sequence length="691" mass="76586">MEPTRKKVVVIGAGVGGIATAARLAQCGLDVSVYEKNDFVGGKCSSIVEDGHRFDRGPSLLLMTEVFEETYRHLGTSMSSEGVELLKCDPNCNFYFPDGQCLTTSTDLARMKRQLEKVDSRNGFQSFLSFLEESHHHYQQSIPHVLNKDFANYFALLRPGFLRYLFKLHPFHTVWQRVSHFFQPHQLRQVFSLASMYLGMSPFDTPGTYTLLQYTELTAGIWYPRGGFNRIAKTLADVGERLGVKYHLSQPVAGVSISSDKKALGIKLDTKQLVEADAVVVNADLLYAYEELLPYQKSTPDVTREKDDVSCSAITFYWSMSHQIHQLESHNMFVGQPTGDRFPDVYWNQDRKSMPSFYVHVPSRTDVSAAPEGKDTVMALVLVENIDMSGSSQHDLTSLITATREYVLSSMQSRIGVDLRDFIEHETLHSPTTWHQMFNSHRGSVFGLNHDFFNILSFRPHTKHDVIDGVYFVGASTHPGAGVPTCLSGAKITAARILRDLDVPIAWESVETRSREAVTAEASKDTGVEPLRAAWKQIALLSVEVEPSSSVSMNPVPCVCEDERATYPNQFCDNQAIATSPAFLRTRVEEVDPQRAPNQAQTSALTGTLREMMRSLVGPVGLMVMAFVGQNAKADKAPASLGANSRTSKGPAISLTSREGQSYRFPATLPAGSTVYAVQGSARALGMHRKC</sequence>
<dbReference type="FunFam" id="3.50.50.60:FF:000171">
    <property type="entry name" value="zeta-carotene-forming phytoene desaturase"/>
    <property type="match status" value="1"/>
</dbReference>
<dbReference type="PANTHER" id="PTHR43734:SF1">
    <property type="entry name" value="PHYTOENE DESATURASE"/>
    <property type="match status" value="1"/>
</dbReference>
<gene>
    <name evidence="10" type="ORF">PECM_007265</name>
</gene>
<dbReference type="InterPro" id="IPR002937">
    <property type="entry name" value="Amino_oxidase"/>
</dbReference>
<evidence type="ECO:0000259" key="9">
    <source>
        <dbReference type="Pfam" id="PF01593"/>
    </source>
</evidence>
<dbReference type="Proteomes" id="UP000631181">
    <property type="component" value="Unassembled WGS sequence"/>
</dbReference>
<evidence type="ECO:0000256" key="3">
    <source>
        <dbReference type="ARBA" id="ARBA00006046"/>
    </source>
</evidence>
<feature type="domain" description="Amine oxidase" evidence="9">
    <location>
        <begin position="16"/>
        <end position="498"/>
    </location>
</feature>